<dbReference type="OrthoDB" id="1741703at2759"/>
<dbReference type="Proteomes" id="UP000326396">
    <property type="component" value="Linkage Group LG19"/>
</dbReference>
<accession>A0A5N6NHY8</accession>
<keyword evidence="2" id="KW-1185">Reference proteome</keyword>
<dbReference type="EMBL" id="SZYD01000011">
    <property type="protein sequence ID" value="KAD4888289.1"/>
    <property type="molecule type" value="Genomic_DNA"/>
</dbReference>
<organism evidence="1 2">
    <name type="scientific">Mikania micrantha</name>
    <name type="common">bitter vine</name>
    <dbReference type="NCBI Taxonomy" id="192012"/>
    <lineage>
        <taxon>Eukaryota</taxon>
        <taxon>Viridiplantae</taxon>
        <taxon>Streptophyta</taxon>
        <taxon>Embryophyta</taxon>
        <taxon>Tracheophyta</taxon>
        <taxon>Spermatophyta</taxon>
        <taxon>Magnoliopsida</taxon>
        <taxon>eudicotyledons</taxon>
        <taxon>Gunneridae</taxon>
        <taxon>Pentapetalae</taxon>
        <taxon>asterids</taxon>
        <taxon>campanulids</taxon>
        <taxon>Asterales</taxon>
        <taxon>Asteraceae</taxon>
        <taxon>Asteroideae</taxon>
        <taxon>Heliantheae alliance</taxon>
        <taxon>Eupatorieae</taxon>
        <taxon>Mikania</taxon>
    </lineage>
</organism>
<evidence type="ECO:0000313" key="1">
    <source>
        <dbReference type="EMBL" id="KAD4888289.1"/>
    </source>
</evidence>
<name>A0A5N6NHY8_9ASTR</name>
<sequence>MTQGSKVNTEFLSSLKDGAEIKSFDWCSYIVSCLNKTRIKWNGYQHYNGLLTFLLTKSKKKKVPGISFNTNESLNELDAQLINDQNIIKQESTDSKVKGKAKVDKVNLPLTLEWVVTIEEKTKELDNFVKDVELLIVKCFDEIEDDDKILPPIEEWMSRLTKYKKMRKNEEKDENDAAVNTLMVEN</sequence>
<evidence type="ECO:0000313" key="2">
    <source>
        <dbReference type="Proteomes" id="UP000326396"/>
    </source>
</evidence>
<proteinExistence type="predicted"/>
<gene>
    <name evidence="1" type="ORF">E3N88_20362</name>
</gene>
<reference evidence="1 2" key="1">
    <citation type="submission" date="2019-05" db="EMBL/GenBank/DDBJ databases">
        <title>Mikania micrantha, genome provides insights into the molecular mechanism of rapid growth.</title>
        <authorList>
            <person name="Liu B."/>
        </authorList>
    </citation>
    <scope>NUCLEOTIDE SEQUENCE [LARGE SCALE GENOMIC DNA]</scope>
    <source>
        <strain evidence="1">NLD-2019</strain>
        <tissue evidence="1">Leaf</tissue>
    </source>
</reference>
<protein>
    <submittedName>
        <fullName evidence="1">Uncharacterized protein</fullName>
    </submittedName>
</protein>
<dbReference type="AlphaFoldDB" id="A0A5N6NHY8"/>
<comment type="caution">
    <text evidence="1">The sequence shown here is derived from an EMBL/GenBank/DDBJ whole genome shotgun (WGS) entry which is preliminary data.</text>
</comment>